<evidence type="ECO:0000256" key="9">
    <source>
        <dbReference type="SAM" id="Coils"/>
    </source>
</evidence>
<dbReference type="EMBL" id="CM026425">
    <property type="protein sequence ID" value="KAG0577112.1"/>
    <property type="molecule type" value="Genomic_DNA"/>
</dbReference>
<dbReference type="InterPro" id="IPR001005">
    <property type="entry name" value="SANT/Myb"/>
</dbReference>
<feature type="region of interest" description="Disordered" evidence="10">
    <location>
        <begin position="25"/>
        <end position="104"/>
    </location>
</feature>
<feature type="domain" description="Myb-like" evidence="11">
    <location>
        <begin position="417"/>
        <end position="467"/>
    </location>
</feature>
<dbReference type="InterPro" id="IPR000433">
    <property type="entry name" value="Znf_ZZ"/>
</dbReference>
<feature type="coiled-coil region" evidence="9">
    <location>
        <begin position="704"/>
        <end position="743"/>
    </location>
</feature>
<feature type="region of interest" description="Disordered" evidence="10">
    <location>
        <begin position="116"/>
        <end position="138"/>
    </location>
</feature>
<dbReference type="Pfam" id="PF04433">
    <property type="entry name" value="SWIRM"/>
    <property type="match status" value="1"/>
</dbReference>
<evidence type="ECO:0000259" key="13">
    <source>
        <dbReference type="PROSITE" id="PS50934"/>
    </source>
</evidence>
<proteinExistence type="predicted"/>
<evidence type="ECO:0000259" key="11">
    <source>
        <dbReference type="PROSITE" id="PS50090"/>
    </source>
</evidence>
<feature type="compositionally biased region" description="Polar residues" evidence="10">
    <location>
        <begin position="646"/>
        <end position="664"/>
    </location>
</feature>
<dbReference type="Pfam" id="PF00249">
    <property type="entry name" value="Myb_DNA-binding"/>
    <property type="match status" value="1"/>
</dbReference>
<comment type="caution">
    <text evidence="16">The sequence shown here is derived from an EMBL/GenBank/DDBJ whole genome shotgun (WGS) entry which is preliminary data.</text>
</comment>
<dbReference type="InterPro" id="IPR017930">
    <property type="entry name" value="Myb_dom"/>
</dbReference>
<evidence type="ECO:0000256" key="4">
    <source>
        <dbReference type="ARBA" id="ARBA00023015"/>
    </source>
</evidence>
<dbReference type="InterPro" id="IPR009057">
    <property type="entry name" value="Homeodomain-like_sf"/>
</dbReference>
<dbReference type="PANTHER" id="PTHR12802">
    <property type="entry name" value="SWI/SNF COMPLEX-RELATED"/>
    <property type="match status" value="1"/>
</dbReference>
<evidence type="ECO:0000256" key="5">
    <source>
        <dbReference type="ARBA" id="ARBA00023125"/>
    </source>
</evidence>
<evidence type="ECO:0000256" key="10">
    <source>
        <dbReference type="SAM" id="MobiDB-lite"/>
    </source>
</evidence>
<evidence type="ECO:0000313" key="17">
    <source>
        <dbReference type="Proteomes" id="UP000822688"/>
    </source>
</evidence>
<dbReference type="PANTHER" id="PTHR12802:SF41">
    <property type="entry name" value="BRAHMA ASSOCIATED PROTEIN 155 KDA"/>
    <property type="match status" value="1"/>
</dbReference>
<evidence type="ECO:0000259" key="14">
    <source>
        <dbReference type="PROSITE" id="PS51293"/>
    </source>
</evidence>
<feature type="compositionally biased region" description="Basic and acidic residues" evidence="10">
    <location>
        <begin position="602"/>
        <end position="616"/>
    </location>
</feature>
<dbReference type="SMART" id="SM00717">
    <property type="entry name" value="SANT"/>
    <property type="match status" value="1"/>
</dbReference>
<dbReference type="PROSITE" id="PS50090">
    <property type="entry name" value="MYB_LIKE"/>
    <property type="match status" value="1"/>
</dbReference>
<dbReference type="InterPro" id="IPR032451">
    <property type="entry name" value="SMARCC_C"/>
</dbReference>
<evidence type="ECO:0000313" key="16">
    <source>
        <dbReference type="EMBL" id="KAG0577112.1"/>
    </source>
</evidence>
<keyword evidence="4" id="KW-0805">Transcription regulation</keyword>
<evidence type="ECO:0000256" key="6">
    <source>
        <dbReference type="ARBA" id="ARBA00023163"/>
    </source>
</evidence>
<keyword evidence="5" id="KW-0238">DNA-binding</keyword>
<dbReference type="FunFam" id="1.10.10.10:FF:000020">
    <property type="entry name" value="SWI/SNF complex subunit SMARCC2 isoform c"/>
    <property type="match status" value="1"/>
</dbReference>
<evidence type="ECO:0000256" key="8">
    <source>
        <dbReference type="PROSITE-ProRule" id="PRU00228"/>
    </source>
</evidence>
<dbReference type="CDD" id="cd00167">
    <property type="entry name" value="SANT"/>
    <property type="match status" value="1"/>
</dbReference>
<protein>
    <recommendedName>
        <fullName evidence="18">SWI/SNF complex subunit SWI3D</fullName>
    </recommendedName>
</protein>
<feature type="compositionally biased region" description="Polar residues" evidence="10">
    <location>
        <begin position="481"/>
        <end position="497"/>
    </location>
</feature>
<dbReference type="Pfam" id="PF00569">
    <property type="entry name" value="ZZ"/>
    <property type="match status" value="1"/>
</dbReference>
<feature type="domain" description="HTH myb-type" evidence="15">
    <location>
        <begin position="417"/>
        <end position="471"/>
    </location>
</feature>
<keyword evidence="6" id="KW-0804">Transcription</keyword>
<keyword evidence="1" id="KW-0479">Metal-binding</keyword>
<dbReference type="PROSITE" id="PS51294">
    <property type="entry name" value="HTH_MYB"/>
    <property type="match status" value="1"/>
</dbReference>
<evidence type="ECO:0000256" key="1">
    <source>
        <dbReference type="ARBA" id="ARBA00022723"/>
    </source>
</evidence>
<feature type="domain" description="SANT" evidence="14">
    <location>
        <begin position="425"/>
        <end position="471"/>
    </location>
</feature>
<evidence type="ECO:0000256" key="3">
    <source>
        <dbReference type="ARBA" id="ARBA00022833"/>
    </source>
</evidence>
<feature type="region of interest" description="Disordered" evidence="10">
    <location>
        <begin position="771"/>
        <end position="790"/>
    </location>
</feature>
<keyword evidence="2 8" id="KW-0863">Zinc-finger</keyword>
<dbReference type="SMART" id="SM00291">
    <property type="entry name" value="ZnF_ZZ"/>
    <property type="match status" value="1"/>
</dbReference>
<evidence type="ECO:0000256" key="2">
    <source>
        <dbReference type="ARBA" id="ARBA00022771"/>
    </source>
</evidence>
<organism evidence="16 17">
    <name type="scientific">Ceratodon purpureus</name>
    <name type="common">Fire moss</name>
    <name type="synonym">Dicranum purpureum</name>
    <dbReference type="NCBI Taxonomy" id="3225"/>
    <lineage>
        <taxon>Eukaryota</taxon>
        <taxon>Viridiplantae</taxon>
        <taxon>Streptophyta</taxon>
        <taxon>Embryophyta</taxon>
        <taxon>Bryophyta</taxon>
        <taxon>Bryophytina</taxon>
        <taxon>Bryopsida</taxon>
        <taxon>Dicranidae</taxon>
        <taxon>Pseudoditrichales</taxon>
        <taxon>Ditrichaceae</taxon>
        <taxon>Ceratodon</taxon>
    </lineage>
</organism>
<keyword evidence="9" id="KW-0175">Coiled coil</keyword>
<dbReference type="Proteomes" id="UP000822688">
    <property type="component" value="Chromosome 5"/>
</dbReference>
<feature type="region of interest" description="Disordered" evidence="10">
    <location>
        <begin position="602"/>
        <end position="673"/>
    </location>
</feature>
<dbReference type="InterPro" id="IPR041984">
    <property type="entry name" value="Rsc8/Ssr1/Ssr2_ZZ"/>
</dbReference>
<dbReference type="InterPro" id="IPR017884">
    <property type="entry name" value="SANT_dom"/>
</dbReference>
<dbReference type="PROSITE" id="PS50135">
    <property type="entry name" value="ZF_ZZ_2"/>
    <property type="match status" value="1"/>
</dbReference>
<dbReference type="Gene3D" id="1.10.10.60">
    <property type="entry name" value="Homeodomain-like"/>
    <property type="match status" value="1"/>
</dbReference>
<dbReference type="InterPro" id="IPR043145">
    <property type="entry name" value="Znf_ZZ_sf"/>
</dbReference>
<dbReference type="SUPFAM" id="SSF46689">
    <property type="entry name" value="Homeodomain-like"/>
    <property type="match status" value="2"/>
</dbReference>
<dbReference type="AlphaFoldDB" id="A0A8T0I0X5"/>
<dbReference type="InterPro" id="IPR007526">
    <property type="entry name" value="SWIRM"/>
</dbReference>
<feature type="region of interest" description="Disordered" evidence="10">
    <location>
        <begin position="473"/>
        <end position="532"/>
    </location>
</feature>
<dbReference type="Pfam" id="PF16495">
    <property type="entry name" value="SWIRM-assoc_1"/>
    <property type="match status" value="1"/>
</dbReference>
<feature type="compositionally biased region" description="Basic and acidic residues" evidence="10">
    <location>
        <begin position="122"/>
        <end position="136"/>
    </location>
</feature>
<feature type="region of interest" description="Disordered" evidence="10">
    <location>
        <begin position="897"/>
        <end position="926"/>
    </location>
</feature>
<keyword evidence="7" id="KW-0539">Nucleus</keyword>
<dbReference type="PROSITE" id="PS01357">
    <property type="entry name" value="ZF_ZZ_1"/>
    <property type="match status" value="1"/>
</dbReference>
<gene>
    <name evidence="16" type="ORF">KC19_5G131500</name>
</gene>
<dbReference type="GO" id="GO:0008270">
    <property type="term" value="F:zinc ion binding"/>
    <property type="evidence" value="ECO:0007669"/>
    <property type="project" value="UniProtKB-KW"/>
</dbReference>
<dbReference type="PROSITE" id="PS51293">
    <property type="entry name" value="SANT"/>
    <property type="match status" value="1"/>
</dbReference>
<evidence type="ECO:0008006" key="18">
    <source>
        <dbReference type="Google" id="ProtNLM"/>
    </source>
</evidence>
<keyword evidence="3" id="KW-0862">Zinc</keyword>
<dbReference type="Gene3D" id="1.10.10.10">
    <property type="entry name" value="Winged helix-like DNA-binding domain superfamily/Winged helix DNA-binding domain"/>
    <property type="match status" value="1"/>
</dbReference>
<feature type="domain" description="SWIRM" evidence="13">
    <location>
        <begin position="203"/>
        <end position="301"/>
    </location>
</feature>
<dbReference type="GO" id="GO:0005634">
    <property type="term" value="C:nucleus"/>
    <property type="evidence" value="ECO:0007669"/>
    <property type="project" value="UniProtKB-ARBA"/>
</dbReference>
<evidence type="ECO:0000259" key="15">
    <source>
        <dbReference type="PROSITE" id="PS51294"/>
    </source>
</evidence>
<dbReference type="FunFam" id="1.10.10.60:FF:000014">
    <property type="entry name" value="SWI/SNF complex subunit SMARCC2 isoform C"/>
    <property type="match status" value="1"/>
</dbReference>
<evidence type="ECO:0000256" key="7">
    <source>
        <dbReference type="ARBA" id="ARBA00023242"/>
    </source>
</evidence>
<evidence type="ECO:0000259" key="12">
    <source>
        <dbReference type="PROSITE" id="PS50135"/>
    </source>
</evidence>
<reference evidence="16" key="1">
    <citation type="submission" date="2020-06" db="EMBL/GenBank/DDBJ databases">
        <title>WGS assembly of Ceratodon purpureus strain R40.</title>
        <authorList>
            <person name="Carey S.B."/>
            <person name="Jenkins J."/>
            <person name="Shu S."/>
            <person name="Lovell J.T."/>
            <person name="Sreedasyam A."/>
            <person name="Maumus F."/>
            <person name="Tiley G.P."/>
            <person name="Fernandez-Pozo N."/>
            <person name="Barry K."/>
            <person name="Chen C."/>
            <person name="Wang M."/>
            <person name="Lipzen A."/>
            <person name="Daum C."/>
            <person name="Saski C.A."/>
            <person name="Payton A.C."/>
            <person name="Mcbreen J.C."/>
            <person name="Conrad R.E."/>
            <person name="Kollar L.M."/>
            <person name="Olsson S."/>
            <person name="Huttunen S."/>
            <person name="Landis J.B."/>
            <person name="Wickett N.J."/>
            <person name="Johnson M.G."/>
            <person name="Rensing S.A."/>
            <person name="Grimwood J."/>
            <person name="Schmutz J."/>
            <person name="Mcdaniel S.F."/>
        </authorList>
    </citation>
    <scope>NUCLEOTIDE SEQUENCE</scope>
    <source>
        <strain evidence="16">R40</strain>
    </source>
</reference>
<dbReference type="CDD" id="cd02336">
    <property type="entry name" value="ZZ_RSC8"/>
    <property type="match status" value="1"/>
</dbReference>
<dbReference type="InterPro" id="IPR036388">
    <property type="entry name" value="WH-like_DNA-bd_sf"/>
</dbReference>
<sequence>MAARRQPAAAAAASPAGLKIKVKAGVGAAKASKEGHPHESEEDVGAEPGDGVVANARMLKRKRLTPPGSPASKRPPRGASPNLTVNGEPAESVPKRSGSNLADLNVVKQDVGKPDALVGADRTTESVEPGADRVNDEGNNAIAKTQGEIQVSSAAVADQDGQKADADSLQTGDQSQSIATGVQVSSSLATSSLTTVAEEVKHHTIPSHAGWFSWTEIHTLEKRGLPEFFNDKVPGKTPEIYMEHRNSILKKYREHLGTVLTVADMQEHLSGVDAKSIYRIMEFLDHWGLINYQAPTEFLPSWKHPAPILESDAALMLRALPRKGSSLYHFDTTHAPVPQQTLANPKTTDAVIAEMLAFGEGPEVEYHCNSCGADCSKQRYHCQKQADFDLCPDCYNEEQYGPDMASTDFIKMDVTEASNANGGGWTDQETLLLLEALELYGDNWNEIAEHVATKSKSQCILHFIRLPVEDSFSEDADGPALTNNAPATTPISQTDSTLEGEQEEKEEKETAEKEPEDGAANVPSTDNEAEPWSGELVMPSNLAAFAEAGNPVMAQMAFLATMIGSKLGGEAAVAALAAMSTKDPGVHLAAGTAMILEDPVADVERSSSENPGRSDKVDEEIQSGDEPTATGDAGPSVSGGVKTPVPDSTASAQNDDDGPSQSEPNLGKEVVQKTDVPVSLDVMEEAKVAGRVKRAATSAIAAAAVKAKLLADQEEREMQRLIAAVIDQQLKKLELKLKFLNELEAAIGKECDQVERDRLNFFTDHARIAASHMGGSSNSNPPPSPPRQHAIVQVQPQPPAPFQGQMFGHGFQGMPHPQGVSANHQMPGVPPNHAAFMQSQMYQGLANSMNAGAMTMQPGHFGRQMMMQAGTPPHMLGRSVGPQEITPPQVLLGRPMMGSDNPGGPLPGMPQLSRPVPGGALGGMPQ</sequence>
<dbReference type="GO" id="GO:0003677">
    <property type="term" value="F:DNA binding"/>
    <property type="evidence" value="ECO:0007669"/>
    <property type="project" value="UniProtKB-KW"/>
</dbReference>
<feature type="domain" description="ZZ-type" evidence="12">
    <location>
        <begin position="363"/>
        <end position="422"/>
    </location>
</feature>
<dbReference type="PROSITE" id="PS50934">
    <property type="entry name" value="SWIRM"/>
    <property type="match status" value="1"/>
</dbReference>
<keyword evidence="17" id="KW-1185">Reference proteome</keyword>
<dbReference type="Gene3D" id="3.30.60.90">
    <property type="match status" value="1"/>
</dbReference>
<accession>A0A8T0I0X5</accession>
<name>A0A8T0I0X5_CERPU</name>
<dbReference type="SUPFAM" id="SSF57850">
    <property type="entry name" value="RING/U-box"/>
    <property type="match status" value="1"/>
</dbReference>